<dbReference type="eggNOG" id="COG4850">
    <property type="taxonomic scope" value="Bacteria"/>
</dbReference>
<keyword evidence="3" id="KW-1185">Reference proteome</keyword>
<dbReference type="InterPro" id="IPR052935">
    <property type="entry name" value="Mg2+_PAP"/>
</dbReference>
<reference evidence="2 3" key="1">
    <citation type="submission" date="2007-01" db="EMBL/GenBank/DDBJ databases">
        <authorList>
            <person name="Haygood M."/>
            <person name="Podell S."/>
            <person name="Anderson C."/>
            <person name="Hopkinson B."/>
            <person name="Roe K."/>
            <person name="Barbeau K."/>
            <person name="Gaasterland T."/>
            <person name="Ferriera S."/>
            <person name="Johnson J."/>
            <person name="Kravitz S."/>
            <person name="Beeson K."/>
            <person name="Sutton G."/>
            <person name="Rogers Y.-H."/>
            <person name="Friedman R."/>
            <person name="Frazier M."/>
            <person name="Venter J.C."/>
        </authorList>
    </citation>
    <scope>NUCLEOTIDE SEQUENCE [LARGE SCALE GENOMIC DNA]</scope>
    <source>
        <strain evidence="2 3">ATCC 23134</strain>
    </source>
</reference>
<organism evidence="2 3">
    <name type="scientific">Microscilla marina ATCC 23134</name>
    <dbReference type="NCBI Taxonomy" id="313606"/>
    <lineage>
        <taxon>Bacteria</taxon>
        <taxon>Pseudomonadati</taxon>
        <taxon>Bacteroidota</taxon>
        <taxon>Cytophagia</taxon>
        <taxon>Cytophagales</taxon>
        <taxon>Microscillaceae</taxon>
        <taxon>Microscilla</taxon>
    </lineage>
</organism>
<dbReference type="Pfam" id="PF09949">
    <property type="entry name" value="APP1_cat"/>
    <property type="match status" value="1"/>
</dbReference>
<dbReference type="RefSeq" id="WP_002704583.1">
    <property type="nucleotide sequence ID" value="NZ_AAWS01000066.1"/>
</dbReference>
<accession>A1ZYH8</accession>
<comment type="caution">
    <text evidence="2">The sequence shown here is derived from an EMBL/GenBank/DDBJ whole genome shotgun (WGS) entry which is preliminary data.</text>
</comment>
<evidence type="ECO:0000313" key="3">
    <source>
        <dbReference type="Proteomes" id="UP000004095"/>
    </source>
</evidence>
<dbReference type="InterPro" id="IPR019236">
    <property type="entry name" value="APP1_cat"/>
</dbReference>
<dbReference type="EMBL" id="AAWS01000066">
    <property type="protein sequence ID" value="EAY24562.1"/>
    <property type="molecule type" value="Genomic_DNA"/>
</dbReference>
<feature type="domain" description="Phosphatidate phosphatase APP1 catalytic" evidence="1">
    <location>
        <begin position="114"/>
        <end position="264"/>
    </location>
</feature>
<dbReference type="Proteomes" id="UP000004095">
    <property type="component" value="Unassembled WGS sequence"/>
</dbReference>
<name>A1ZYH8_MICM2</name>
<gene>
    <name evidence="2" type="ORF">M23134_06965</name>
</gene>
<evidence type="ECO:0000313" key="2">
    <source>
        <dbReference type="EMBL" id="EAY24562.1"/>
    </source>
</evidence>
<dbReference type="PANTHER" id="PTHR28208">
    <property type="entry name" value="PHOSPHATIDATE PHOSPHATASE APP1"/>
    <property type="match status" value="1"/>
</dbReference>
<dbReference type="PANTHER" id="PTHR28208:SF3">
    <property type="entry name" value="PHOSPHATIDATE PHOSPHATASE APP1"/>
    <property type="match status" value="1"/>
</dbReference>
<proteinExistence type="predicted"/>
<sequence length="307" mass="35419">MHVWQFAAVQFNQKVLITGTLLQGKPRSSTTSSTWLGHFIRMMRSYFRPVCKHQSVTIHLANQQQVSVTTNYKGYFSTMVAGQVTPELRLEVAGQSLELPTHYPVVFDRTNANIEVVSDIDDTILLSHTASFIKRIGTILFRRPKKRRTIVFSHGLFKQFKNFGTRVIYLSKSESNLFGLISAVVQYQQLPEGPLLLTPYLSLRQLFNAKKGKDYKLDFLKLICENLPNKKLVLMGDDSQRDMEIYTQVAKMHPDKILKVYIRQTRFSRNEEQWQKLQETGVNAMYFNDADSAEKESELLKELKQAT</sequence>
<evidence type="ECO:0000259" key="1">
    <source>
        <dbReference type="Pfam" id="PF09949"/>
    </source>
</evidence>
<protein>
    <recommendedName>
        <fullName evidence="1">Phosphatidate phosphatase APP1 catalytic domain-containing protein</fullName>
    </recommendedName>
</protein>
<dbReference type="OrthoDB" id="9789875at2"/>
<dbReference type="GO" id="GO:0008195">
    <property type="term" value="F:phosphatidate phosphatase activity"/>
    <property type="evidence" value="ECO:0007669"/>
    <property type="project" value="InterPro"/>
</dbReference>
<dbReference type="AlphaFoldDB" id="A1ZYH8"/>